<evidence type="ECO:0000259" key="1">
    <source>
        <dbReference type="Pfam" id="PF12770"/>
    </source>
</evidence>
<evidence type="ECO:0000313" key="2">
    <source>
        <dbReference type="EMBL" id="QRW25565.1"/>
    </source>
</evidence>
<dbReference type="Pfam" id="PF12770">
    <property type="entry name" value="CHAT"/>
    <property type="match status" value="1"/>
</dbReference>
<dbReference type="Gene3D" id="1.25.40.10">
    <property type="entry name" value="Tetratricopeptide repeat domain"/>
    <property type="match status" value="3"/>
</dbReference>
<feature type="domain" description="CHAT" evidence="1">
    <location>
        <begin position="867"/>
        <end position="1143"/>
    </location>
</feature>
<organism evidence="2 3">
    <name type="scientific">Rhizoctonia solani</name>
    <dbReference type="NCBI Taxonomy" id="456999"/>
    <lineage>
        <taxon>Eukaryota</taxon>
        <taxon>Fungi</taxon>
        <taxon>Dikarya</taxon>
        <taxon>Basidiomycota</taxon>
        <taxon>Agaricomycotina</taxon>
        <taxon>Agaricomycetes</taxon>
        <taxon>Cantharellales</taxon>
        <taxon>Ceratobasidiaceae</taxon>
        <taxon>Rhizoctonia</taxon>
    </lineage>
</organism>
<proteinExistence type="predicted"/>
<sequence length="1143" mass="127529">MQHSLDNIASGIQRISTQLSRMDDDHPRMPFFLSALAAAHDMRYNLIGERDDINKAIEWGFTSLLLTPDDSPSLPDLLVNLGRCHAKRFEQFAGSLEDIAQSIEYTLAAVSLTSEVNPKLPALLADLGECYKKRFRRTGDPKDLNKSIEHESRGLALAPEGYPYLLLQLVKLGESYTDRYDHTGEMDDLKKAIQYGSRALSMTPPGHPDLSRQLDHLGLSHRKQFERLGEPNDLEKAIEYGSRALRLTPDGDRTLSRRLANLGVSYSVRYRRFGELIDLEKAIEHESRALALNPSSPGRLTNLGAFYYYRFQRLGNVDDLEKSIEYGSRALELTLNDHPELPSRLANLGLSYNHRHQRLGNLNDLEKAIEYGTRAVALTPDSLPHLTTHLTSLGISHSSRYNYLGEMKDLEKSIEYESRALALTPDDHPELANQLSNLAQSYSARFKRLKKLEDHKKAFEYGSRALALTLQDDPSLASRLSNIGLLYRDQFQLLGQQEDIDKSIAYQVRALALTPEGQQDLPSRLASLGLSHVLRFLSLRERDDIEKSIQYASRAVALNPDGDPKLSIQSFGLAGSYVLRYHSTGDASHLEEALKYYRLAIHSPGGTPREKFTYAFMWAKLSSEYNSFDPIEAYQTTMDLLPQFIWLGATNNQRYSDLSSAAALAVHAASAAIASSKHALALEWLEHARCVVWNQSLMLRSPLEELHSAHPDLASRLRKVSYQLHSAASESQEFRALSTGTMTQEQIAQEHRRLASEYNDLVAQARMLPGFGDLLRPVKSKNLIRAARNGPVAVINCDDDRCDALMILPEHETIHHIALPNFNANKARHARSELVESLRDKGIRERGFRRLEEPGKRANFGNVLAILWNDVVKPILDWLGYTCNHAGEMPHITWCPTGALSFLPLHAAGDYNQPQSKTFDYVISSYAPTLTSLLSLTSSSLGPGSRVLGVGLQFTPGHNPLLGTAGELSSVRTHIESMANYTQLVDSQATTMAVLDAMDKHDWIHIACHAHQNIVDPTKSGFYMHDGTLDLASINRRLFKNKGLAFLSACQTATGDERLPDEAIHLASGMLMAGYSSVIATMWSVFDDDAPLVADRVYAQLMKTGKVGNGEAGRSLHNAVAELRNKVGEKKFERWVPYIHVGS</sequence>
<gene>
    <name evidence="2" type="ORF">RhiXN_07514</name>
</gene>
<dbReference type="KEGG" id="rsx:RhiXN_07514"/>
<protein>
    <submittedName>
        <fullName evidence="2">CHAT domain protein</fullName>
    </submittedName>
</protein>
<dbReference type="InterPro" id="IPR011990">
    <property type="entry name" value="TPR-like_helical_dom_sf"/>
</dbReference>
<dbReference type="InterPro" id="IPR024983">
    <property type="entry name" value="CHAT_dom"/>
</dbReference>
<evidence type="ECO:0000313" key="3">
    <source>
        <dbReference type="Proteomes" id="UP000650533"/>
    </source>
</evidence>
<dbReference type="SUPFAM" id="SSF81901">
    <property type="entry name" value="HCP-like"/>
    <property type="match status" value="2"/>
</dbReference>
<dbReference type="PANTHER" id="PTHR19959">
    <property type="entry name" value="KINESIN LIGHT CHAIN"/>
    <property type="match status" value="1"/>
</dbReference>
<dbReference type="AlphaFoldDB" id="A0A8H8P5I9"/>
<accession>A0A8H8P5I9</accession>
<dbReference type="Proteomes" id="UP000650533">
    <property type="component" value="Chromosome 13"/>
</dbReference>
<dbReference type="RefSeq" id="XP_043185802.1">
    <property type="nucleotide sequence ID" value="XM_043327330.1"/>
</dbReference>
<dbReference type="GeneID" id="67029793"/>
<reference evidence="2" key="1">
    <citation type="submission" date="2020-05" db="EMBL/GenBank/DDBJ databases">
        <title>Evolutionary and genomic comparisons of hybrid uninucleate and nonhybrid Rhizoctonia fungi.</title>
        <authorList>
            <person name="Li C."/>
            <person name="Chen X."/>
        </authorList>
    </citation>
    <scope>NUCLEOTIDE SEQUENCE</scope>
    <source>
        <strain evidence="2">AG-1 IA</strain>
    </source>
</reference>
<dbReference type="EMBL" id="CP059670">
    <property type="protein sequence ID" value="QRW25565.1"/>
    <property type="molecule type" value="Genomic_DNA"/>
</dbReference>
<name>A0A8H8P5I9_9AGAM</name>
<dbReference type="PANTHER" id="PTHR19959:SF119">
    <property type="entry name" value="FUNGAL LIPASE-LIKE DOMAIN-CONTAINING PROTEIN"/>
    <property type="match status" value="1"/>
</dbReference>